<dbReference type="PROSITE" id="PS50042">
    <property type="entry name" value="CNMP_BINDING_3"/>
    <property type="match status" value="1"/>
</dbReference>
<keyword evidence="7" id="KW-1185">Reference proteome</keyword>
<reference evidence="6 7" key="1">
    <citation type="submission" date="2022-01" db="EMBL/GenBank/DDBJ databases">
        <title>Mariniradius saccharolyticus sp. nov., isolated from sediment of a river.</title>
        <authorList>
            <person name="Liu H."/>
        </authorList>
    </citation>
    <scope>NUCLEOTIDE SEQUENCE [LARGE SCALE GENOMIC DNA]</scope>
    <source>
        <strain evidence="6 7">RY-2</strain>
    </source>
</reference>
<dbReference type="RefSeq" id="WP_234860138.1">
    <property type="nucleotide sequence ID" value="NZ_JAKEVZ010000002.1"/>
</dbReference>
<evidence type="ECO:0000256" key="1">
    <source>
        <dbReference type="ARBA" id="ARBA00023015"/>
    </source>
</evidence>
<dbReference type="InterPro" id="IPR012318">
    <property type="entry name" value="HTH_CRP"/>
</dbReference>
<dbReference type="Pfam" id="PF13545">
    <property type="entry name" value="HTH_Crp_2"/>
    <property type="match status" value="1"/>
</dbReference>
<gene>
    <name evidence="6" type="ORF">L0U89_02850</name>
</gene>
<dbReference type="InterPro" id="IPR036388">
    <property type="entry name" value="WH-like_DNA-bd_sf"/>
</dbReference>
<dbReference type="SUPFAM" id="SSF46785">
    <property type="entry name" value="Winged helix' DNA-binding domain"/>
    <property type="match status" value="1"/>
</dbReference>
<proteinExistence type="predicted"/>
<dbReference type="PANTHER" id="PTHR24567:SF74">
    <property type="entry name" value="HTH-TYPE TRANSCRIPTIONAL REGULATOR ARCR"/>
    <property type="match status" value="1"/>
</dbReference>
<dbReference type="Proteomes" id="UP001201449">
    <property type="component" value="Unassembled WGS sequence"/>
</dbReference>
<dbReference type="SUPFAM" id="SSF51206">
    <property type="entry name" value="cAMP-binding domain-like"/>
    <property type="match status" value="1"/>
</dbReference>
<evidence type="ECO:0000259" key="5">
    <source>
        <dbReference type="PROSITE" id="PS51063"/>
    </source>
</evidence>
<dbReference type="PANTHER" id="PTHR24567">
    <property type="entry name" value="CRP FAMILY TRANSCRIPTIONAL REGULATORY PROTEIN"/>
    <property type="match status" value="1"/>
</dbReference>
<protein>
    <submittedName>
        <fullName evidence="6">Crp/Fnr family transcriptional regulator</fullName>
    </submittedName>
</protein>
<evidence type="ECO:0000259" key="4">
    <source>
        <dbReference type="PROSITE" id="PS50042"/>
    </source>
</evidence>
<keyword evidence="3" id="KW-0804">Transcription</keyword>
<dbReference type="Pfam" id="PF00027">
    <property type="entry name" value="cNMP_binding"/>
    <property type="match status" value="1"/>
</dbReference>
<evidence type="ECO:0000256" key="3">
    <source>
        <dbReference type="ARBA" id="ARBA00023163"/>
    </source>
</evidence>
<dbReference type="InterPro" id="IPR050397">
    <property type="entry name" value="Env_Response_Regulators"/>
</dbReference>
<feature type="domain" description="Cyclic nucleotide-binding" evidence="4">
    <location>
        <begin position="15"/>
        <end position="119"/>
    </location>
</feature>
<name>A0ABS9BPL3_9BACT</name>
<dbReference type="InterPro" id="IPR000595">
    <property type="entry name" value="cNMP-bd_dom"/>
</dbReference>
<dbReference type="PROSITE" id="PS51063">
    <property type="entry name" value="HTH_CRP_2"/>
    <property type="match status" value="1"/>
</dbReference>
<dbReference type="InterPro" id="IPR036390">
    <property type="entry name" value="WH_DNA-bd_sf"/>
</dbReference>
<evidence type="ECO:0000313" key="7">
    <source>
        <dbReference type="Proteomes" id="UP001201449"/>
    </source>
</evidence>
<dbReference type="InterPro" id="IPR014710">
    <property type="entry name" value="RmlC-like_jellyroll"/>
</dbReference>
<organism evidence="6 7">
    <name type="scientific">Mariniradius sediminis</name>
    <dbReference type="NCBI Taxonomy" id="2909237"/>
    <lineage>
        <taxon>Bacteria</taxon>
        <taxon>Pseudomonadati</taxon>
        <taxon>Bacteroidota</taxon>
        <taxon>Cytophagia</taxon>
        <taxon>Cytophagales</taxon>
        <taxon>Cyclobacteriaceae</taxon>
        <taxon>Mariniradius</taxon>
    </lineage>
</organism>
<evidence type="ECO:0000256" key="2">
    <source>
        <dbReference type="ARBA" id="ARBA00023125"/>
    </source>
</evidence>
<keyword evidence="2" id="KW-0238">DNA-binding</keyword>
<dbReference type="CDD" id="cd00038">
    <property type="entry name" value="CAP_ED"/>
    <property type="match status" value="1"/>
</dbReference>
<dbReference type="EMBL" id="JAKEVZ010000002">
    <property type="protein sequence ID" value="MCF1749995.1"/>
    <property type="molecule type" value="Genomic_DNA"/>
</dbReference>
<keyword evidence="1" id="KW-0805">Transcription regulation</keyword>
<dbReference type="Gene3D" id="2.60.120.10">
    <property type="entry name" value="Jelly Rolls"/>
    <property type="match status" value="1"/>
</dbReference>
<comment type="caution">
    <text evidence="6">The sequence shown here is derived from an EMBL/GenBank/DDBJ whole genome shotgun (WGS) entry which is preliminary data.</text>
</comment>
<accession>A0ABS9BPL3</accession>
<dbReference type="Gene3D" id="1.10.10.10">
    <property type="entry name" value="Winged helix-like DNA-binding domain superfamily/Winged helix DNA-binding domain"/>
    <property type="match status" value="1"/>
</dbReference>
<feature type="domain" description="HTH crp-type" evidence="5">
    <location>
        <begin position="150"/>
        <end position="223"/>
    </location>
</feature>
<dbReference type="InterPro" id="IPR018490">
    <property type="entry name" value="cNMP-bd_dom_sf"/>
</dbReference>
<dbReference type="CDD" id="cd00092">
    <property type="entry name" value="HTH_CRP"/>
    <property type="match status" value="1"/>
</dbReference>
<dbReference type="SMART" id="SM00419">
    <property type="entry name" value="HTH_CRP"/>
    <property type="match status" value="1"/>
</dbReference>
<evidence type="ECO:0000313" key="6">
    <source>
        <dbReference type="EMBL" id="MCF1749995.1"/>
    </source>
</evidence>
<sequence length="226" mass="26410">MSDDIKYWHLRNHKLFWVLNNSQIRQLCILANFKKAKKGEIFQFSDPENPRIYFLKKGNIKIVEVDESGNELIVDIIQKGEIFGELDNGLGKPGNEYAQALTDQVVLCSFFVADFERLLVAYPNLALTYTKFVGFQLKRIKNNYSNLFFKSAKQRLISFLKDWVDREGTQTEGRVYLKNYLTHQEISQIICTSRQTATQILNQWESEGILVYSRKEIIINDLNRLN</sequence>